<comment type="subcellular location">
    <subcellularLocation>
        <location evidence="9">Cell membrane</location>
        <topology evidence="9">Multi-pass membrane protein</topology>
    </subcellularLocation>
</comment>
<evidence type="ECO:0000256" key="5">
    <source>
        <dbReference type="ARBA" id="ARBA00022958"/>
    </source>
</evidence>
<dbReference type="PANTHER" id="PTHR30607">
    <property type="entry name" value="POTASSIUM-TRANSPORTING ATPASE A CHAIN"/>
    <property type="match status" value="1"/>
</dbReference>
<feature type="transmembrane region" description="Helical" evidence="9">
    <location>
        <begin position="481"/>
        <end position="505"/>
    </location>
</feature>
<comment type="subunit">
    <text evidence="9">The system is composed of three essential subunits: KdpA, KdpB and KdpC.</text>
</comment>
<evidence type="ECO:0000256" key="7">
    <source>
        <dbReference type="ARBA" id="ARBA00023065"/>
    </source>
</evidence>
<feature type="transmembrane region" description="Helical" evidence="9">
    <location>
        <begin position="12"/>
        <end position="30"/>
    </location>
</feature>
<keyword evidence="7 9" id="KW-0406">Ion transport</keyword>
<comment type="similarity">
    <text evidence="9">Belongs to the KdpA family.</text>
</comment>
<organism evidence="10 11">
    <name type="scientific">Bdellovibrio bacteriovorus</name>
    <dbReference type="NCBI Taxonomy" id="959"/>
    <lineage>
        <taxon>Bacteria</taxon>
        <taxon>Pseudomonadati</taxon>
        <taxon>Bdellovibrionota</taxon>
        <taxon>Bdellovibrionia</taxon>
        <taxon>Bdellovibrionales</taxon>
        <taxon>Pseudobdellovibrionaceae</taxon>
        <taxon>Bdellovibrio</taxon>
    </lineage>
</organism>
<dbReference type="NCBIfam" id="TIGR00680">
    <property type="entry name" value="kdpA"/>
    <property type="match status" value="1"/>
</dbReference>
<dbReference type="OrthoDB" id="9763796at2"/>
<dbReference type="EMBL" id="LUKF01000006">
    <property type="protein sequence ID" value="KYG69865.1"/>
    <property type="molecule type" value="Genomic_DNA"/>
</dbReference>
<keyword evidence="4 9" id="KW-0812">Transmembrane</keyword>
<reference evidence="10 11" key="1">
    <citation type="submission" date="2016-03" db="EMBL/GenBank/DDBJ databases">
        <authorList>
            <person name="Ploux O."/>
        </authorList>
    </citation>
    <scope>NUCLEOTIDE SEQUENCE [LARGE SCALE GENOMIC DNA]</scope>
    <source>
        <strain evidence="10 11">BER2</strain>
    </source>
</reference>
<keyword evidence="1 9" id="KW-0813">Transport</keyword>
<keyword evidence="5 9" id="KW-0630">Potassium</keyword>
<dbReference type="PANTHER" id="PTHR30607:SF2">
    <property type="entry name" value="POTASSIUM-TRANSPORTING ATPASE POTASSIUM-BINDING SUBUNIT"/>
    <property type="match status" value="1"/>
</dbReference>
<evidence type="ECO:0000256" key="1">
    <source>
        <dbReference type="ARBA" id="ARBA00022448"/>
    </source>
</evidence>
<feature type="transmembrane region" description="Helical" evidence="9">
    <location>
        <begin position="68"/>
        <end position="87"/>
    </location>
</feature>
<evidence type="ECO:0000313" key="11">
    <source>
        <dbReference type="Proteomes" id="UP000075391"/>
    </source>
</evidence>
<feature type="transmembrane region" description="Helical" evidence="9">
    <location>
        <begin position="372"/>
        <end position="394"/>
    </location>
</feature>
<comment type="caution">
    <text evidence="10">The sequence shown here is derived from an EMBL/GenBank/DDBJ whole genome shotgun (WGS) entry which is preliminary data.</text>
</comment>
<keyword evidence="2 9" id="KW-1003">Cell membrane</keyword>
<dbReference type="GO" id="GO:0005886">
    <property type="term" value="C:plasma membrane"/>
    <property type="evidence" value="ECO:0007669"/>
    <property type="project" value="UniProtKB-SubCell"/>
</dbReference>
<dbReference type="RefSeq" id="WP_063243217.1">
    <property type="nucleotide sequence ID" value="NZ_LUKF01000006.1"/>
</dbReference>
<evidence type="ECO:0000256" key="8">
    <source>
        <dbReference type="ARBA" id="ARBA00023136"/>
    </source>
</evidence>
<dbReference type="GO" id="GO:0030955">
    <property type="term" value="F:potassium ion binding"/>
    <property type="evidence" value="ECO:0007669"/>
    <property type="project" value="UniProtKB-UniRule"/>
</dbReference>
<dbReference type="GO" id="GO:0008556">
    <property type="term" value="F:P-type potassium transmembrane transporter activity"/>
    <property type="evidence" value="ECO:0007669"/>
    <property type="project" value="InterPro"/>
</dbReference>
<evidence type="ECO:0000256" key="2">
    <source>
        <dbReference type="ARBA" id="ARBA00022475"/>
    </source>
</evidence>
<evidence type="ECO:0000256" key="6">
    <source>
        <dbReference type="ARBA" id="ARBA00022989"/>
    </source>
</evidence>
<feature type="transmembrane region" description="Helical" evidence="9">
    <location>
        <begin position="526"/>
        <end position="548"/>
    </location>
</feature>
<dbReference type="AlphaFoldDB" id="A0A150WTR7"/>
<feature type="transmembrane region" description="Helical" evidence="9">
    <location>
        <begin position="415"/>
        <end position="438"/>
    </location>
</feature>
<sequence>MGFTIADFIQVFLTLGVIVVATPVLGGYMAKVFQGERTWLSSGLRPLETFIYKACGINESCEMDWKQYSIALLFFNLIGLAFVMLLMMSQQVFPLNPQDFANTSWHLAFNTAVSFMTNTNWQAYSGESTLSYLTQMLGLGVQNFLSAATGFAVFLALTRGIARKQVTGLGNFWVDLTRSTVHVLLPLSFILAVLLMSEGVVQNFNAYVPVKTLEGIEQILPQGPAASQVAIKQLGSNGGGFFGVNSAHPYENPTPWSNFLQMISLILIAAASTYTFGVMVGSKKQGWMLFSAMMAMFVVMLLLSLWSEYSANPYIGEAALMEGKETRFGVTNSVLWSVLTTSASNGSVNAMHSSLSPLSGGIAMLNMMLGEVIFGGVGAGMYGMLLFVILTVFISGLMVGRTPEYLGKKIEAKEIIWVVAGVLAPCVAVLMFSALAIATPQGLAGLGHQGPHGLSEILYAYTSGAANNGSAFGSLTVNTSFYNITIALAMLVGRFAIIFPVLAIAGNLAGKKMSPASVGTFRTDSLLFVILLCAVIVIVGALTFFPALSLGPILEHLLMLRG</sequence>
<dbReference type="InterPro" id="IPR004623">
    <property type="entry name" value="KdpA"/>
</dbReference>
<accession>A0A150WTR7</accession>
<protein>
    <recommendedName>
        <fullName evidence="9">Potassium-transporting ATPase potassium-binding subunit</fullName>
    </recommendedName>
    <alternativeName>
        <fullName evidence="9">ATP phosphohydrolase [potassium-transporting] A chain</fullName>
    </alternativeName>
    <alternativeName>
        <fullName evidence="9">Potassium-binding and translocating subunit A</fullName>
    </alternativeName>
    <alternativeName>
        <fullName evidence="9">Potassium-translocating ATPase A chain</fullName>
    </alternativeName>
</protein>
<feature type="transmembrane region" description="Helical" evidence="9">
    <location>
        <begin position="183"/>
        <end position="201"/>
    </location>
</feature>
<feature type="transmembrane region" description="Helical" evidence="9">
    <location>
        <begin position="287"/>
        <end position="306"/>
    </location>
</feature>
<evidence type="ECO:0000256" key="4">
    <source>
        <dbReference type="ARBA" id="ARBA00022692"/>
    </source>
</evidence>
<gene>
    <name evidence="9" type="primary">kdpA</name>
    <name evidence="10" type="ORF">AZI85_16670</name>
</gene>
<name>A0A150WTR7_BDEBC</name>
<keyword evidence="6 9" id="KW-1133">Transmembrane helix</keyword>
<comment type="function">
    <text evidence="9">Part of the high-affinity ATP-driven potassium transport (or Kdp) system, which catalyzes the hydrolysis of ATP coupled with the electrogenic transport of potassium into the cytoplasm. This subunit binds the extracellular potassium ions and delivers the ions to the membrane domain of KdpB through an intramembrane tunnel.</text>
</comment>
<evidence type="ECO:0000313" key="10">
    <source>
        <dbReference type="EMBL" id="KYG69865.1"/>
    </source>
</evidence>
<evidence type="ECO:0000256" key="3">
    <source>
        <dbReference type="ARBA" id="ARBA00022538"/>
    </source>
</evidence>
<feature type="transmembrane region" description="Helical" evidence="9">
    <location>
        <begin position="144"/>
        <end position="162"/>
    </location>
</feature>
<feature type="transmembrane region" description="Helical" evidence="9">
    <location>
        <begin position="259"/>
        <end position="280"/>
    </location>
</feature>
<dbReference type="Pfam" id="PF03814">
    <property type="entry name" value="KdpA"/>
    <property type="match status" value="1"/>
</dbReference>
<keyword evidence="3 9" id="KW-0633">Potassium transport</keyword>
<dbReference type="HAMAP" id="MF_00275">
    <property type="entry name" value="KdpA"/>
    <property type="match status" value="1"/>
</dbReference>
<dbReference type="Proteomes" id="UP000075391">
    <property type="component" value="Unassembled WGS sequence"/>
</dbReference>
<dbReference type="PIRSF" id="PIRSF001294">
    <property type="entry name" value="K_ATPaseA"/>
    <property type="match status" value="1"/>
</dbReference>
<evidence type="ECO:0000256" key="9">
    <source>
        <dbReference type="HAMAP-Rule" id="MF_00275"/>
    </source>
</evidence>
<proteinExistence type="inferred from homology"/>
<keyword evidence="8 9" id="KW-0472">Membrane</keyword>